<dbReference type="PANTHER" id="PTHR43172:SF1">
    <property type="entry name" value="ADENYLOSUCCINATE LYASE"/>
    <property type="match status" value="1"/>
</dbReference>
<reference evidence="3 4" key="1">
    <citation type="journal article" date="2016" name="Nat. Commun.">
        <title>Thousands of microbial genomes shed light on interconnected biogeochemical processes in an aquifer system.</title>
        <authorList>
            <person name="Anantharaman K."/>
            <person name="Brown C.T."/>
            <person name="Hug L.A."/>
            <person name="Sharon I."/>
            <person name="Castelle C.J."/>
            <person name="Probst A.J."/>
            <person name="Thomas B.C."/>
            <person name="Singh A."/>
            <person name="Wilkins M.J."/>
            <person name="Karaoz U."/>
            <person name="Brodie E.L."/>
            <person name="Williams K.H."/>
            <person name="Hubbard S.S."/>
            <person name="Banfield J.F."/>
        </authorList>
    </citation>
    <scope>NUCLEOTIDE SEQUENCE [LARGE SCALE GENOMIC DNA]</scope>
</reference>
<dbReference type="EMBL" id="MFMW01000014">
    <property type="protein sequence ID" value="OGG87408.1"/>
    <property type="molecule type" value="Genomic_DNA"/>
</dbReference>
<evidence type="ECO:0000313" key="3">
    <source>
        <dbReference type="EMBL" id="OGG87408.1"/>
    </source>
</evidence>
<dbReference type="InterPro" id="IPR024083">
    <property type="entry name" value="Fumarase/histidase_N"/>
</dbReference>
<comment type="caution">
    <text evidence="3">The sequence shown here is derived from an EMBL/GenBank/DDBJ whole genome shotgun (WGS) entry which is preliminary data.</text>
</comment>
<organism evidence="3 4">
    <name type="scientific">Candidatus Kuenenbacteria bacterium RIFCSPHIGHO2_02_FULL_39_13</name>
    <dbReference type="NCBI Taxonomy" id="1798561"/>
    <lineage>
        <taxon>Bacteria</taxon>
        <taxon>Candidatus Kueneniibacteriota</taxon>
    </lineage>
</organism>
<dbReference type="CDD" id="cd01595">
    <property type="entry name" value="Adenylsuccinate_lyase_like"/>
    <property type="match status" value="1"/>
</dbReference>
<dbReference type="InterPro" id="IPR022761">
    <property type="entry name" value="Fumarate_lyase_N"/>
</dbReference>
<dbReference type="AlphaFoldDB" id="A0A1F6FNH5"/>
<accession>A0A1F6FNH5</accession>
<dbReference type="InterPro" id="IPR020557">
    <property type="entry name" value="Fumarate_lyase_CS"/>
</dbReference>
<evidence type="ECO:0000256" key="1">
    <source>
        <dbReference type="ARBA" id="ARBA00023239"/>
    </source>
</evidence>
<gene>
    <name evidence="3" type="ORF">A3B87_00865</name>
</gene>
<dbReference type="PANTHER" id="PTHR43172">
    <property type="entry name" value="ADENYLOSUCCINATE LYASE"/>
    <property type="match status" value="1"/>
</dbReference>
<keyword evidence="1" id="KW-0456">Lyase</keyword>
<dbReference type="PROSITE" id="PS00163">
    <property type="entry name" value="FUMARATE_LYASES"/>
    <property type="match status" value="1"/>
</dbReference>
<dbReference type="Gene3D" id="1.10.275.10">
    <property type="entry name" value="Fumarase/aspartase (N-terminal domain)"/>
    <property type="match status" value="1"/>
</dbReference>
<dbReference type="STRING" id="1798561.A3B87_00865"/>
<dbReference type="GO" id="GO:0070626">
    <property type="term" value="F:(S)-2-(5-amino-1-(5-phospho-D-ribosyl)imidazole-4-carboxamido) succinate lyase (fumarate-forming) activity"/>
    <property type="evidence" value="ECO:0007669"/>
    <property type="project" value="TreeGrafter"/>
</dbReference>
<name>A0A1F6FNH5_9BACT</name>
<dbReference type="GO" id="GO:0044208">
    <property type="term" value="P:'de novo' AMP biosynthetic process"/>
    <property type="evidence" value="ECO:0007669"/>
    <property type="project" value="TreeGrafter"/>
</dbReference>
<dbReference type="SUPFAM" id="SSF48557">
    <property type="entry name" value="L-aspartase-like"/>
    <property type="match status" value="1"/>
</dbReference>
<sequence length="491" mass="55813">MEELDMESTAMDKILNLTMPGHLRYQPRGLQPYFGYDILYVTTCEVEIATLRVLGDIGVIPAEDLKQLTDEVIKKVLKITTTEIDRIEREITKHDIRALVRKIQEIIHYSLARWTHIPLTSYDGLDTGRILQFQRAYSQVLKPSIIQVVEWLSEVIIKFADQIQIGRTHGQHALPITIGFWLATVLSRILYNWEKMDSYASQLVGKISGAVGAHNAQLGLGFENLCGGKSFEERVLEKLGLKPARISTQILPPEYIAYFLYACQMLSASFGQLGRDCRNLMRTEISEIAEAFESGQVGSSTMAHKRNPINFEQLEGMWLKNKNEFGKVQDTLISEHQRDLVGSCVARDFPIILINLQTQLNTLLRKNDSGEPFIKRITVNAGSCWKNFKMSSHLILSEPLYIAMQMAGYSGDAHHFVNHTLVPECQKRECNLIDAFEMMAEEDLELRKTLKRIPKEVIELLHHPEKYTGDAKKKALAMVKIGKKQIKKLAA</sequence>
<dbReference type="Proteomes" id="UP000179136">
    <property type="component" value="Unassembled WGS sequence"/>
</dbReference>
<dbReference type="PRINTS" id="PR00149">
    <property type="entry name" value="FUMRATELYASE"/>
</dbReference>
<dbReference type="GO" id="GO:0004018">
    <property type="term" value="F:N6-(1,2-dicarboxyethyl)AMP AMP-lyase (fumarate-forming) activity"/>
    <property type="evidence" value="ECO:0007669"/>
    <property type="project" value="TreeGrafter"/>
</dbReference>
<feature type="domain" description="Fumarate lyase N-terminal" evidence="2">
    <location>
        <begin position="56"/>
        <end position="317"/>
    </location>
</feature>
<dbReference type="Gene3D" id="1.20.200.10">
    <property type="entry name" value="Fumarase/aspartase (Central domain)"/>
    <property type="match status" value="1"/>
</dbReference>
<proteinExistence type="predicted"/>
<dbReference type="InterPro" id="IPR000362">
    <property type="entry name" value="Fumarate_lyase_fam"/>
</dbReference>
<dbReference type="GO" id="GO:0005829">
    <property type="term" value="C:cytosol"/>
    <property type="evidence" value="ECO:0007669"/>
    <property type="project" value="TreeGrafter"/>
</dbReference>
<evidence type="ECO:0000313" key="4">
    <source>
        <dbReference type="Proteomes" id="UP000179136"/>
    </source>
</evidence>
<dbReference type="InterPro" id="IPR008948">
    <property type="entry name" value="L-Aspartase-like"/>
</dbReference>
<protein>
    <recommendedName>
        <fullName evidence="2">Fumarate lyase N-terminal domain-containing protein</fullName>
    </recommendedName>
</protein>
<dbReference type="Pfam" id="PF00206">
    <property type="entry name" value="Lyase_1"/>
    <property type="match status" value="1"/>
</dbReference>
<evidence type="ECO:0000259" key="2">
    <source>
        <dbReference type="Pfam" id="PF00206"/>
    </source>
</evidence>